<feature type="domain" description="RNase H type-1" evidence="1">
    <location>
        <begin position="152"/>
        <end position="219"/>
    </location>
</feature>
<evidence type="ECO:0000313" key="2">
    <source>
        <dbReference type="EMBL" id="MBA0867751.1"/>
    </source>
</evidence>
<dbReference type="AlphaFoldDB" id="A0A7J9M9T3"/>
<comment type="caution">
    <text evidence="2">The sequence shown here is derived from an EMBL/GenBank/DDBJ whole genome shotgun (WGS) entry which is preliminary data.</text>
</comment>
<dbReference type="InterPro" id="IPR002156">
    <property type="entry name" value="RNaseH_domain"/>
</dbReference>
<sequence length="265" mass="30412">MASAPLSPTIRGFFSNMWDFSRDCPKCGASVETLVHALKNRQTARTILTLIGLDGRLLNKDYPYCIDWIKDVICFLDKKVVADFITTLSYSWNNRNNYVFRGKEEEAQVIWDRAKTLCQDFRIHNLINKPVLPITPTLKKWEKPLCRTMKINFDVTVFNNKTCFGVIVCDSNGFVLGGGGDFKEEYMMVEWAELYAFEEGLKIARSLNIANAIFETNCAIKWANRSCNKVVDFMCKYAIINNCNLVFGMDYPREIHDFVIGDSIN</sequence>
<protein>
    <recommendedName>
        <fullName evidence="1">RNase H type-1 domain-containing protein</fullName>
    </recommendedName>
</protein>
<reference evidence="2 3" key="1">
    <citation type="journal article" date="2019" name="Genome Biol. Evol.">
        <title>Insights into the evolution of the New World diploid cottons (Gossypium, subgenus Houzingenia) based on genome sequencing.</title>
        <authorList>
            <person name="Grover C.E."/>
            <person name="Arick M.A. 2nd"/>
            <person name="Thrash A."/>
            <person name="Conover J.L."/>
            <person name="Sanders W.S."/>
            <person name="Peterson D.G."/>
            <person name="Frelichowski J.E."/>
            <person name="Scheffler J.A."/>
            <person name="Scheffler B.E."/>
            <person name="Wendel J.F."/>
        </authorList>
    </citation>
    <scope>NUCLEOTIDE SEQUENCE [LARGE SCALE GENOMIC DNA]</scope>
    <source>
        <strain evidence="2">1</strain>
        <tissue evidence="2">Leaf</tissue>
    </source>
</reference>
<dbReference type="PANTHER" id="PTHR47074">
    <property type="entry name" value="BNAC02G40300D PROTEIN"/>
    <property type="match status" value="1"/>
</dbReference>
<accession>A0A7J9M9T3</accession>
<dbReference type="OrthoDB" id="983590at2759"/>
<evidence type="ECO:0000259" key="1">
    <source>
        <dbReference type="Pfam" id="PF13456"/>
    </source>
</evidence>
<name>A0A7J9M9T3_GOSSC</name>
<dbReference type="EMBL" id="JABFAF010000010">
    <property type="protein sequence ID" value="MBA0867751.1"/>
    <property type="molecule type" value="Genomic_DNA"/>
</dbReference>
<dbReference type="GO" id="GO:0004523">
    <property type="term" value="F:RNA-DNA hybrid ribonuclease activity"/>
    <property type="evidence" value="ECO:0007669"/>
    <property type="project" value="InterPro"/>
</dbReference>
<dbReference type="InterPro" id="IPR052929">
    <property type="entry name" value="RNase_H-like_EbsB-rel"/>
</dbReference>
<dbReference type="Pfam" id="PF13456">
    <property type="entry name" value="RVT_3"/>
    <property type="match status" value="1"/>
</dbReference>
<organism evidence="2 3">
    <name type="scientific">Gossypium schwendimanii</name>
    <name type="common">Cotton</name>
    <dbReference type="NCBI Taxonomy" id="34291"/>
    <lineage>
        <taxon>Eukaryota</taxon>
        <taxon>Viridiplantae</taxon>
        <taxon>Streptophyta</taxon>
        <taxon>Embryophyta</taxon>
        <taxon>Tracheophyta</taxon>
        <taxon>Spermatophyta</taxon>
        <taxon>Magnoliopsida</taxon>
        <taxon>eudicotyledons</taxon>
        <taxon>Gunneridae</taxon>
        <taxon>Pentapetalae</taxon>
        <taxon>rosids</taxon>
        <taxon>malvids</taxon>
        <taxon>Malvales</taxon>
        <taxon>Malvaceae</taxon>
        <taxon>Malvoideae</taxon>
        <taxon>Gossypium</taxon>
    </lineage>
</organism>
<proteinExistence type="predicted"/>
<gene>
    <name evidence="2" type="ORF">Goshw_003646</name>
</gene>
<dbReference type="Proteomes" id="UP000593576">
    <property type="component" value="Unassembled WGS sequence"/>
</dbReference>
<keyword evidence="3" id="KW-1185">Reference proteome</keyword>
<dbReference type="PANTHER" id="PTHR47074:SF48">
    <property type="entry name" value="POLYNUCLEOTIDYL TRANSFERASE, RIBONUCLEASE H-LIKE SUPERFAMILY PROTEIN"/>
    <property type="match status" value="1"/>
</dbReference>
<evidence type="ECO:0000313" key="3">
    <source>
        <dbReference type="Proteomes" id="UP000593576"/>
    </source>
</evidence>
<dbReference type="GO" id="GO:0003676">
    <property type="term" value="F:nucleic acid binding"/>
    <property type="evidence" value="ECO:0007669"/>
    <property type="project" value="InterPro"/>
</dbReference>